<evidence type="ECO:0000256" key="1">
    <source>
        <dbReference type="SAM" id="MobiDB-lite"/>
    </source>
</evidence>
<dbReference type="WBParaSite" id="L893_g10228.t1">
    <property type="protein sequence ID" value="L893_g10228.t1"/>
    <property type="gene ID" value="L893_g10228"/>
</dbReference>
<proteinExistence type="predicted"/>
<dbReference type="Proteomes" id="UP000095287">
    <property type="component" value="Unplaced"/>
</dbReference>
<evidence type="ECO:0000313" key="3">
    <source>
        <dbReference type="WBParaSite" id="L893_g10228.t1"/>
    </source>
</evidence>
<protein>
    <submittedName>
        <fullName evidence="3">Uncharacterized protein</fullName>
    </submittedName>
</protein>
<organism evidence="2 3">
    <name type="scientific">Steinernema glaseri</name>
    <dbReference type="NCBI Taxonomy" id="37863"/>
    <lineage>
        <taxon>Eukaryota</taxon>
        <taxon>Metazoa</taxon>
        <taxon>Ecdysozoa</taxon>
        <taxon>Nematoda</taxon>
        <taxon>Chromadorea</taxon>
        <taxon>Rhabditida</taxon>
        <taxon>Tylenchina</taxon>
        <taxon>Panagrolaimomorpha</taxon>
        <taxon>Strongyloidoidea</taxon>
        <taxon>Steinernematidae</taxon>
        <taxon>Steinernema</taxon>
    </lineage>
</organism>
<evidence type="ECO:0000313" key="2">
    <source>
        <dbReference type="Proteomes" id="UP000095287"/>
    </source>
</evidence>
<feature type="compositionally biased region" description="Basic and acidic residues" evidence="1">
    <location>
        <begin position="69"/>
        <end position="82"/>
    </location>
</feature>
<accession>A0A1I7XW81</accession>
<keyword evidence="2" id="KW-1185">Reference proteome</keyword>
<reference evidence="3" key="1">
    <citation type="submission" date="2016-11" db="UniProtKB">
        <authorList>
            <consortium name="WormBaseParasite"/>
        </authorList>
    </citation>
    <scope>IDENTIFICATION</scope>
</reference>
<sequence>MHEAAVPASSPLLLSCEESCAAQYIGRDLHILSTSDRCVQLVIHSYGGALVDDGKRKRREDARPVVISEWKKNEEEKDDESKTASMRRRKKRPFGPANDSTLVNKIAALVGHKTLLSIKELM</sequence>
<feature type="region of interest" description="Disordered" evidence="1">
    <location>
        <begin position="69"/>
        <end position="99"/>
    </location>
</feature>
<name>A0A1I7XW81_9BILA</name>
<dbReference type="AlphaFoldDB" id="A0A1I7XW81"/>